<dbReference type="HOGENOM" id="CLU_1153233_0_0_1"/>
<feature type="region of interest" description="Disordered" evidence="1">
    <location>
        <begin position="172"/>
        <end position="241"/>
    </location>
</feature>
<name>A0A0E0BQN0_9ORYZ</name>
<evidence type="ECO:0000256" key="1">
    <source>
        <dbReference type="SAM" id="MobiDB-lite"/>
    </source>
</evidence>
<keyword evidence="3" id="KW-1185">Reference proteome</keyword>
<reference evidence="2" key="1">
    <citation type="submission" date="2015-04" db="UniProtKB">
        <authorList>
            <consortium name="EnsemblPlants"/>
        </authorList>
    </citation>
    <scope>IDENTIFICATION</scope>
</reference>
<accession>A0A0E0BQN0</accession>
<dbReference type="EnsemblPlants" id="OGLUM12G07940.1">
    <property type="protein sequence ID" value="OGLUM12G07940.1"/>
    <property type="gene ID" value="OGLUM12G07940"/>
</dbReference>
<reference evidence="2" key="2">
    <citation type="submission" date="2018-05" db="EMBL/GenBank/DDBJ databases">
        <title>OgluRS3 (Oryza glumaepatula Reference Sequence Version 3).</title>
        <authorList>
            <person name="Zhang J."/>
            <person name="Kudrna D."/>
            <person name="Lee S."/>
            <person name="Talag J."/>
            <person name="Welchert J."/>
            <person name="Wing R.A."/>
        </authorList>
    </citation>
    <scope>NUCLEOTIDE SEQUENCE [LARGE SCALE GENOMIC DNA]</scope>
</reference>
<proteinExistence type="predicted"/>
<protein>
    <recommendedName>
        <fullName evidence="4">DUF834 domain-containing protein</fullName>
    </recommendedName>
</protein>
<evidence type="ECO:0000313" key="3">
    <source>
        <dbReference type="Proteomes" id="UP000026961"/>
    </source>
</evidence>
<dbReference type="Proteomes" id="UP000026961">
    <property type="component" value="Chromosome 12"/>
</dbReference>
<sequence>MVADSMDDVAGEEVVVVADSMDDEAAEVVEVEQNKKWWHPLAAGGARARLIGCVKDRARRANGGDLVWRWMDRRRRRLGRRHSGGQSCDAARWRLRQRFLGGPESCDARRAQPRWTCDGRRACGNGDTRWAQPRRTSYGNDDDLGPQVLIQEGLGRGRGIYGRRRAVCGESNRGRGTCGGSGRGDPALPPLPLSDPVVTLPSPLLQATSAPSSLEAATTMATGGGSGGSKHGCAGGGYADS</sequence>
<feature type="compositionally biased region" description="Low complexity" evidence="1">
    <location>
        <begin position="194"/>
        <end position="205"/>
    </location>
</feature>
<dbReference type="Gramene" id="OGLUM12G07940.1">
    <property type="protein sequence ID" value="OGLUM12G07940.1"/>
    <property type="gene ID" value="OGLUM12G07940"/>
</dbReference>
<organism evidence="2">
    <name type="scientific">Oryza glumipatula</name>
    <dbReference type="NCBI Taxonomy" id="40148"/>
    <lineage>
        <taxon>Eukaryota</taxon>
        <taxon>Viridiplantae</taxon>
        <taxon>Streptophyta</taxon>
        <taxon>Embryophyta</taxon>
        <taxon>Tracheophyta</taxon>
        <taxon>Spermatophyta</taxon>
        <taxon>Magnoliopsida</taxon>
        <taxon>Liliopsida</taxon>
        <taxon>Poales</taxon>
        <taxon>Poaceae</taxon>
        <taxon>BOP clade</taxon>
        <taxon>Oryzoideae</taxon>
        <taxon>Oryzeae</taxon>
        <taxon>Oryzinae</taxon>
        <taxon>Oryza</taxon>
    </lineage>
</organism>
<evidence type="ECO:0008006" key="4">
    <source>
        <dbReference type="Google" id="ProtNLM"/>
    </source>
</evidence>
<dbReference type="AlphaFoldDB" id="A0A0E0BQN0"/>
<feature type="compositionally biased region" description="Gly residues" evidence="1">
    <location>
        <begin position="222"/>
        <end position="241"/>
    </location>
</feature>
<evidence type="ECO:0000313" key="2">
    <source>
        <dbReference type="EnsemblPlants" id="OGLUM12G07940.1"/>
    </source>
</evidence>